<evidence type="ECO:0000256" key="1">
    <source>
        <dbReference type="ARBA" id="ARBA00004117"/>
    </source>
</evidence>
<evidence type="ECO:0000256" key="2">
    <source>
        <dbReference type="ARBA" id="ARBA00004413"/>
    </source>
</evidence>
<evidence type="ECO:0000259" key="11">
    <source>
        <dbReference type="Pfam" id="PF01706"/>
    </source>
</evidence>
<organism evidence="14 15">
    <name type="scientific">Breznakiella homolactica</name>
    <dbReference type="NCBI Taxonomy" id="2798577"/>
    <lineage>
        <taxon>Bacteria</taxon>
        <taxon>Pseudomonadati</taxon>
        <taxon>Spirochaetota</taxon>
        <taxon>Spirochaetia</taxon>
        <taxon>Spirochaetales</taxon>
        <taxon>Breznakiellaceae</taxon>
        <taxon>Breznakiella</taxon>
    </lineage>
</organism>
<dbReference type="Gene3D" id="1.10.220.30">
    <property type="match status" value="3"/>
</dbReference>
<keyword evidence="15" id="KW-1185">Reference proteome</keyword>
<feature type="domain" description="Flagellar motor switch protein FliG middle" evidence="12">
    <location>
        <begin position="200"/>
        <end position="272"/>
    </location>
</feature>
<dbReference type="Proteomes" id="UP000595917">
    <property type="component" value="Chromosome"/>
</dbReference>
<keyword evidence="14" id="KW-0282">Flagellum</keyword>
<gene>
    <name evidence="14" type="ORF">JFL75_06165</name>
</gene>
<evidence type="ECO:0000256" key="7">
    <source>
        <dbReference type="ARBA" id="ARBA00022779"/>
    </source>
</evidence>
<dbReference type="InterPro" id="IPR032779">
    <property type="entry name" value="FliG_M"/>
</dbReference>
<protein>
    <recommendedName>
        <fullName evidence="4">Flagellar motor switch protein FliG</fullName>
    </recommendedName>
</protein>
<evidence type="ECO:0000256" key="10">
    <source>
        <dbReference type="SAM" id="MobiDB-lite"/>
    </source>
</evidence>
<evidence type="ECO:0000259" key="12">
    <source>
        <dbReference type="Pfam" id="PF14841"/>
    </source>
</evidence>
<keyword evidence="6" id="KW-0145">Chemotaxis</keyword>
<sequence length="416" mass="45659">MNNARRIAAYQKSVSDGKTASELPKKGNPADPADKIPRVSPVETESTGGFIKTRKKAGSRAPEEPKKRFIKTVPPGKDEETPSPREEKYRRVAKFLILIGSEDASQILAKLEPGQVEEITREISSIRGVTPEEADSILYEFRSLLSRNYTAAGHVSGGIDAARDILHAAYGKEQGESLLRRAVPEAIENPLTFMEDFSGEQIAMLLRNESAATAALVLSRLSPKATAAALANISPEKKLEIVKRIARLGESPPEVLERVAASLREKARSIGKTDTEDIDGRAALAQILKYSDSSFGERILDELETDDPELSQDLKERLNTLEDVIKAEDKPIQAKLRTMSDRDIALLLKGKSGGFAEKIYSNMSASRRAIVREEGELLGPVPKRDVDAADNDFLVWFRAGRDEGRIILVDDDDVVG</sequence>
<dbReference type="PANTHER" id="PTHR30534">
    <property type="entry name" value="FLAGELLAR MOTOR SWITCH PROTEIN FLIG"/>
    <property type="match status" value="1"/>
</dbReference>
<dbReference type="GO" id="GO:0003774">
    <property type="term" value="F:cytoskeletal motor activity"/>
    <property type="evidence" value="ECO:0007669"/>
    <property type="project" value="InterPro"/>
</dbReference>
<keyword evidence="8" id="KW-0472">Membrane</keyword>
<keyword evidence="7" id="KW-0283">Flagellar rotation</keyword>
<reference evidence="14" key="1">
    <citation type="submission" date="2021-01" db="EMBL/GenBank/DDBJ databases">
        <title>Description of Breznakiella homolactica.</title>
        <authorList>
            <person name="Song Y."/>
            <person name="Brune A."/>
        </authorList>
    </citation>
    <scope>NUCLEOTIDE SEQUENCE</scope>
    <source>
        <strain evidence="14">RmG30</strain>
    </source>
</reference>
<dbReference type="InterPro" id="IPR028263">
    <property type="entry name" value="FliG_N"/>
</dbReference>
<comment type="subcellular location">
    <subcellularLocation>
        <location evidence="1">Bacterial flagellum basal body</location>
    </subcellularLocation>
    <subcellularLocation>
        <location evidence="2">Cell membrane</location>
        <topology evidence="2">Peripheral membrane protein</topology>
        <orientation evidence="2">Cytoplasmic side</orientation>
    </subcellularLocation>
</comment>
<dbReference type="EMBL" id="CP067089">
    <property type="protein sequence ID" value="QQO11334.1"/>
    <property type="molecule type" value="Genomic_DNA"/>
</dbReference>
<accession>A0A7T7XRY1</accession>
<proteinExistence type="inferred from homology"/>
<dbReference type="InterPro" id="IPR011002">
    <property type="entry name" value="FliG_a-hlx"/>
</dbReference>
<keyword evidence="14" id="KW-0969">Cilium</keyword>
<keyword evidence="14" id="KW-0966">Cell projection</keyword>
<dbReference type="InterPro" id="IPR000090">
    <property type="entry name" value="Flg_Motor_Flig"/>
</dbReference>
<evidence type="ECO:0000256" key="8">
    <source>
        <dbReference type="ARBA" id="ARBA00023136"/>
    </source>
</evidence>
<dbReference type="Pfam" id="PF14841">
    <property type="entry name" value="FliG_M"/>
    <property type="match status" value="1"/>
</dbReference>
<feature type="compositionally biased region" description="Basic and acidic residues" evidence="10">
    <location>
        <begin position="76"/>
        <end position="86"/>
    </location>
</feature>
<feature type="domain" description="Flagellar motor switch protein FliG C-terminal" evidence="11">
    <location>
        <begin position="302"/>
        <end position="408"/>
    </location>
</feature>
<dbReference type="KEGG" id="bhc:JFL75_06165"/>
<dbReference type="InterPro" id="IPR023087">
    <property type="entry name" value="Flg_Motor_Flig_C"/>
</dbReference>
<keyword evidence="9" id="KW-0975">Bacterial flagellum</keyword>
<feature type="domain" description="Flagellar motor switch protein FliG N-terminal" evidence="13">
    <location>
        <begin position="89"/>
        <end position="190"/>
    </location>
</feature>
<evidence type="ECO:0000256" key="5">
    <source>
        <dbReference type="ARBA" id="ARBA00022475"/>
    </source>
</evidence>
<dbReference type="Pfam" id="PF01706">
    <property type="entry name" value="FliG_C"/>
    <property type="match status" value="1"/>
</dbReference>
<dbReference type="PRINTS" id="PR00954">
    <property type="entry name" value="FLGMOTORFLIG"/>
</dbReference>
<name>A0A7T7XRY1_9SPIR</name>
<evidence type="ECO:0000313" key="15">
    <source>
        <dbReference type="Proteomes" id="UP000595917"/>
    </source>
</evidence>
<evidence type="ECO:0000256" key="6">
    <source>
        <dbReference type="ARBA" id="ARBA00022500"/>
    </source>
</evidence>
<evidence type="ECO:0000256" key="4">
    <source>
        <dbReference type="ARBA" id="ARBA00021870"/>
    </source>
</evidence>
<evidence type="ECO:0000313" key="14">
    <source>
        <dbReference type="EMBL" id="QQO11334.1"/>
    </source>
</evidence>
<evidence type="ECO:0000259" key="13">
    <source>
        <dbReference type="Pfam" id="PF14842"/>
    </source>
</evidence>
<dbReference type="GO" id="GO:0005886">
    <property type="term" value="C:plasma membrane"/>
    <property type="evidence" value="ECO:0007669"/>
    <property type="project" value="UniProtKB-SubCell"/>
</dbReference>
<dbReference type="GO" id="GO:0006935">
    <property type="term" value="P:chemotaxis"/>
    <property type="evidence" value="ECO:0007669"/>
    <property type="project" value="UniProtKB-KW"/>
</dbReference>
<dbReference type="AlphaFoldDB" id="A0A7T7XRY1"/>
<evidence type="ECO:0000256" key="9">
    <source>
        <dbReference type="ARBA" id="ARBA00023143"/>
    </source>
</evidence>
<dbReference type="SUPFAM" id="SSF48029">
    <property type="entry name" value="FliG"/>
    <property type="match status" value="2"/>
</dbReference>
<dbReference type="GO" id="GO:0071973">
    <property type="term" value="P:bacterial-type flagellum-dependent cell motility"/>
    <property type="evidence" value="ECO:0007669"/>
    <property type="project" value="InterPro"/>
</dbReference>
<dbReference type="PANTHER" id="PTHR30534:SF0">
    <property type="entry name" value="FLAGELLAR MOTOR SWITCH PROTEIN FLIG"/>
    <property type="match status" value="1"/>
</dbReference>
<feature type="region of interest" description="Disordered" evidence="10">
    <location>
        <begin position="1"/>
        <end position="86"/>
    </location>
</feature>
<comment type="similarity">
    <text evidence="3">Belongs to the FliG family.</text>
</comment>
<keyword evidence="5" id="KW-1003">Cell membrane</keyword>
<evidence type="ECO:0000256" key="3">
    <source>
        <dbReference type="ARBA" id="ARBA00010299"/>
    </source>
</evidence>
<dbReference type="GO" id="GO:0009425">
    <property type="term" value="C:bacterial-type flagellum basal body"/>
    <property type="evidence" value="ECO:0007669"/>
    <property type="project" value="UniProtKB-SubCell"/>
</dbReference>
<dbReference type="Pfam" id="PF14842">
    <property type="entry name" value="FliG_N"/>
    <property type="match status" value="1"/>
</dbReference>